<dbReference type="EMBL" id="KV424028">
    <property type="protein sequence ID" value="KZT53821.1"/>
    <property type="molecule type" value="Genomic_DNA"/>
</dbReference>
<protein>
    <submittedName>
        <fullName evidence="5">NAD(P)-binding protein</fullName>
    </submittedName>
</protein>
<dbReference type="Proteomes" id="UP000076842">
    <property type="component" value="Unassembled WGS sequence"/>
</dbReference>
<evidence type="ECO:0000313" key="6">
    <source>
        <dbReference type="Proteomes" id="UP000076842"/>
    </source>
</evidence>
<keyword evidence="2" id="KW-0521">NADP</keyword>
<organism evidence="5 6">
    <name type="scientific">Calocera cornea HHB12733</name>
    <dbReference type="NCBI Taxonomy" id="1353952"/>
    <lineage>
        <taxon>Eukaryota</taxon>
        <taxon>Fungi</taxon>
        <taxon>Dikarya</taxon>
        <taxon>Basidiomycota</taxon>
        <taxon>Agaricomycotina</taxon>
        <taxon>Dacrymycetes</taxon>
        <taxon>Dacrymycetales</taxon>
        <taxon>Dacrymycetaceae</taxon>
        <taxon>Calocera</taxon>
    </lineage>
</organism>
<dbReference type="Gene3D" id="3.40.50.720">
    <property type="entry name" value="NAD(P)-binding Rossmann-like Domain"/>
    <property type="match status" value="1"/>
</dbReference>
<name>A0A165DZU6_9BASI</name>
<dbReference type="SUPFAM" id="SSF51735">
    <property type="entry name" value="NAD(P)-binding Rossmann-fold domains"/>
    <property type="match status" value="1"/>
</dbReference>
<dbReference type="InterPro" id="IPR020904">
    <property type="entry name" value="Sc_DH/Rdtase_CS"/>
</dbReference>
<comment type="similarity">
    <text evidence="1 4">Belongs to the short-chain dehydrogenases/reductases (SDR) family.</text>
</comment>
<dbReference type="InterPro" id="IPR052178">
    <property type="entry name" value="Sec_Metab_Biosynth_SDR"/>
</dbReference>
<dbReference type="PROSITE" id="PS00061">
    <property type="entry name" value="ADH_SHORT"/>
    <property type="match status" value="1"/>
</dbReference>
<keyword evidence="3" id="KW-0560">Oxidoreductase</keyword>
<evidence type="ECO:0000256" key="4">
    <source>
        <dbReference type="RuleBase" id="RU000363"/>
    </source>
</evidence>
<dbReference type="PANTHER" id="PTHR43618">
    <property type="entry name" value="7-ALPHA-HYDROXYSTEROID DEHYDROGENASE"/>
    <property type="match status" value="1"/>
</dbReference>
<dbReference type="AlphaFoldDB" id="A0A165DZU6"/>
<accession>A0A165DZU6</accession>
<proteinExistence type="inferred from homology"/>
<keyword evidence="6" id="KW-1185">Reference proteome</keyword>
<dbReference type="GO" id="GO:0016491">
    <property type="term" value="F:oxidoreductase activity"/>
    <property type="evidence" value="ECO:0007669"/>
    <property type="project" value="UniProtKB-KW"/>
</dbReference>
<evidence type="ECO:0000313" key="5">
    <source>
        <dbReference type="EMBL" id="KZT53821.1"/>
    </source>
</evidence>
<dbReference type="PANTHER" id="PTHR43618:SF4">
    <property type="entry name" value="SHORT CHAIN DEHYDROGENASE_REDUCTASE FAMILY (AFU_ORTHOLOGUE AFUA_7G04540)"/>
    <property type="match status" value="1"/>
</dbReference>
<dbReference type="InParanoid" id="A0A165DZU6"/>
<dbReference type="PRINTS" id="PR00081">
    <property type="entry name" value="GDHRDH"/>
</dbReference>
<evidence type="ECO:0000256" key="1">
    <source>
        <dbReference type="ARBA" id="ARBA00006484"/>
    </source>
</evidence>
<reference evidence="5 6" key="1">
    <citation type="journal article" date="2016" name="Mol. Biol. Evol.">
        <title>Comparative Genomics of Early-Diverging Mushroom-Forming Fungi Provides Insights into the Origins of Lignocellulose Decay Capabilities.</title>
        <authorList>
            <person name="Nagy L.G."/>
            <person name="Riley R."/>
            <person name="Tritt A."/>
            <person name="Adam C."/>
            <person name="Daum C."/>
            <person name="Floudas D."/>
            <person name="Sun H."/>
            <person name="Yadav J.S."/>
            <person name="Pangilinan J."/>
            <person name="Larsson K.H."/>
            <person name="Matsuura K."/>
            <person name="Barry K."/>
            <person name="Labutti K."/>
            <person name="Kuo R."/>
            <person name="Ohm R.A."/>
            <person name="Bhattacharya S.S."/>
            <person name="Shirouzu T."/>
            <person name="Yoshinaga Y."/>
            <person name="Martin F.M."/>
            <person name="Grigoriev I.V."/>
            <person name="Hibbett D.S."/>
        </authorList>
    </citation>
    <scope>NUCLEOTIDE SEQUENCE [LARGE SCALE GENOMIC DNA]</scope>
    <source>
        <strain evidence="5 6">HHB12733</strain>
    </source>
</reference>
<gene>
    <name evidence="5" type="ORF">CALCODRAFT_439610</name>
</gene>
<dbReference type="InterPro" id="IPR002347">
    <property type="entry name" value="SDR_fam"/>
</dbReference>
<dbReference type="OrthoDB" id="3819888at2759"/>
<evidence type="ECO:0000256" key="2">
    <source>
        <dbReference type="ARBA" id="ARBA00022857"/>
    </source>
</evidence>
<dbReference type="STRING" id="1353952.A0A165DZU6"/>
<dbReference type="Pfam" id="PF00106">
    <property type="entry name" value="adh_short"/>
    <property type="match status" value="1"/>
</dbReference>
<evidence type="ECO:0000256" key="3">
    <source>
        <dbReference type="ARBA" id="ARBA00023002"/>
    </source>
</evidence>
<dbReference type="InterPro" id="IPR036291">
    <property type="entry name" value="NAD(P)-bd_dom_sf"/>
</dbReference>
<sequence length="300" mass="31446">MSSADEFSAANLFGLTGKIALVTGGGTGIGLMISRGLAANGATVYVASRRKDVVEKVSGKFGLGEIKPLVLDVTSKESILAAVAFFEKAHGKLDFLVNNAGQVGPTSDWFTDLSTPEQARVGDNLFKDQTFDAWAQHWQANVASVFFVTTAFVELLKKAHVPGQGDGDVEAWSPSVVNITSISGIMKLAQDHFCYNAAKAAANHLTLMLSTELALRRVPIRVNAIAPGVYGSEMTSGHNNGHFTAEAANSVGKGITPLPSARGGTDREIAGTVLYLVSPSGFYTNGQIIAVDGGFVATNP</sequence>
<dbReference type="PRINTS" id="PR00080">
    <property type="entry name" value="SDRFAMILY"/>
</dbReference>